<organism evidence="6 7">
    <name type="scientific">Chitinophaga polysaccharea</name>
    <dbReference type="NCBI Taxonomy" id="1293035"/>
    <lineage>
        <taxon>Bacteria</taxon>
        <taxon>Pseudomonadati</taxon>
        <taxon>Bacteroidota</taxon>
        <taxon>Chitinophagia</taxon>
        <taxon>Chitinophagales</taxon>
        <taxon>Chitinophagaceae</taxon>
        <taxon>Chitinophaga</taxon>
    </lineage>
</organism>
<dbReference type="InterPro" id="IPR012334">
    <property type="entry name" value="Pectin_lyas_fold"/>
</dbReference>
<keyword evidence="2" id="KW-0677">Repeat</keyword>
<keyword evidence="3" id="KW-0833">Ubl conjugation pathway</keyword>
<evidence type="ECO:0000256" key="3">
    <source>
        <dbReference type="ARBA" id="ARBA00022786"/>
    </source>
</evidence>
<evidence type="ECO:0000256" key="1">
    <source>
        <dbReference type="ARBA" id="ARBA00004906"/>
    </source>
</evidence>
<keyword evidence="4" id="KW-0732">Signal</keyword>
<protein>
    <submittedName>
        <fullName evidence="6">Nitrous oxidase accessory protein</fullName>
    </submittedName>
</protein>
<gene>
    <name evidence="6" type="ORF">FHW36_104319</name>
</gene>
<dbReference type="InterPro" id="IPR007742">
    <property type="entry name" value="NosD_dom"/>
</dbReference>
<comment type="caution">
    <text evidence="6">The sequence shown here is derived from an EMBL/GenBank/DDBJ whole genome shotgun (WGS) entry which is preliminary data.</text>
</comment>
<feature type="chain" id="PRO_5022122671" evidence="4">
    <location>
        <begin position="27"/>
        <end position="418"/>
    </location>
</feature>
<evidence type="ECO:0000256" key="4">
    <source>
        <dbReference type="SAM" id="SignalP"/>
    </source>
</evidence>
<dbReference type="InterPro" id="IPR011050">
    <property type="entry name" value="Pectin_lyase_fold/virulence"/>
</dbReference>
<dbReference type="InterPro" id="IPR006626">
    <property type="entry name" value="PbH1"/>
</dbReference>
<evidence type="ECO:0000256" key="2">
    <source>
        <dbReference type="ARBA" id="ARBA00022737"/>
    </source>
</evidence>
<feature type="signal peptide" evidence="4">
    <location>
        <begin position="1"/>
        <end position="26"/>
    </location>
</feature>
<feature type="domain" description="Periplasmic copper-binding protein NosD beta helix" evidence="5">
    <location>
        <begin position="165"/>
        <end position="350"/>
    </location>
</feature>
<dbReference type="NCBIfam" id="TIGR04247">
    <property type="entry name" value="NosD_copper_fam"/>
    <property type="match status" value="1"/>
</dbReference>
<feature type="domain" description="Periplasmic copper-binding protein NosD beta helix" evidence="5">
    <location>
        <begin position="87"/>
        <end position="160"/>
    </location>
</feature>
<keyword evidence="7" id="KW-1185">Reference proteome</keyword>
<reference evidence="6 7" key="1">
    <citation type="submission" date="2019-06" db="EMBL/GenBank/DDBJ databases">
        <title>Sorghum-associated microbial communities from plants grown in Nebraska, USA.</title>
        <authorList>
            <person name="Schachtman D."/>
        </authorList>
    </citation>
    <scope>NUCLEOTIDE SEQUENCE [LARGE SCALE GENOMIC DNA]</scope>
    <source>
        <strain evidence="6 7">1209</strain>
    </source>
</reference>
<dbReference type="Pfam" id="PF05048">
    <property type="entry name" value="NosD"/>
    <property type="match status" value="2"/>
</dbReference>
<evidence type="ECO:0000259" key="5">
    <source>
        <dbReference type="Pfam" id="PF05048"/>
    </source>
</evidence>
<dbReference type="NCBIfam" id="TIGR03804">
    <property type="entry name" value="para_beta_helix"/>
    <property type="match status" value="3"/>
</dbReference>
<evidence type="ECO:0000313" key="7">
    <source>
        <dbReference type="Proteomes" id="UP000320811"/>
    </source>
</evidence>
<dbReference type="Gene3D" id="2.160.20.10">
    <property type="entry name" value="Single-stranded right-handed beta-helix, Pectin lyase-like"/>
    <property type="match status" value="1"/>
</dbReference>
<name>A0A561PR79_9BACT</name>
<evidence type="ECO:0000313" key="6">
    <source>
        <dbReference type="EMBL" id="TWF40636.1"/>
    </source>
</evidence>
<dbReference type="InterPro" id="IPR022441">
    <property type="entry name" value="Para_beta_helix_rpt-2"/>
</dbReference>
<comment type="pathway">
    <text evidence="1">Protein modification; protein ubiquitination.</text>
</comment>
<dbReference type="SUPFAM" id="SSF51126">
    <property type="entry name" value="Pectin lyase-like"/>
    <property type="match status" value="1"/>
</dbReference>
<dbReference type="InterPro" id="IPR051550">
    <property type="entry name" value="SCF-Subunits/Alg-Epimerases"/>
</dbReference>
<accession>A0A561PR79</accession>
<dbReference type="InterPro" id="IPR026464">
    <property type="entry name" value="NosD_copper_fam"/>
</dbReference>
<dbReference type="EMBL" id="VIWO01000004">
    <property type="protein sequence ID" value="TWF40636.1"/>
    <property type="molecule type" value="Genomic_DNA"/>
</dbReference>
<dbReference type="Proteomes" id="UP000320811">
    <property type="component" value="Unassembled WGS sequence"/>
</dbReference>
<dbReference type="PANTHER" id="PTHR22990">
    <property type="entry name" value="F-BOX ONLY PROTEIN"/>
    <property type="match status" value="1"/>
</dbReference>
<sequence length="418" mass="47443">MVMNSKLYRSFALIMLLYAGTSRLWAATRYAGKGQHYPTIKAALAACRNGDTVIVTKGIYREGNLIIDKPICFTGTGMPVLDGELKYEIISVKSNDVTITGFQLQHSGRAVMSDPGAIKVYDAKNVQIEDNVLIDNYFGVYLQYATHCTIKNNVITASQKEEHESGNGIHCWKGDSLQIIGNRIAGHRDGIYFEFVTHSVIWRNISHHNLRYGLHFMFSNDDAYITNYFKNNGAGVAVMFTKRVTMINNTFEENWGDAAYGVLFKELTDCYLSGNKFLRNTTGIFFDGSNRITIEHNIFRANGWGMRMQANCMDNIIRENNFIGNTFDVTTNGSLTLNHFSENYWDKYQGYDLDKDKIGDVPFHPLSLYAVIVEKNPPAMLLYQSFMVNLLDKSEKIMPSLTPENFVDNTPRMIPYKL</sequence>
<dbReference type="PANTHER" id="PTHR22990:SF15">
    <property type="entry name" value="F-BOX ONLY PROTEIN 10"/>
    <property type="match status" value="1"/>
</dbReference>
<dbReference type="SMART" id="SM00710">
    <property type="entry name" value="PbH1"/>
    <property type="match status" value="9"/>
</dbReference>
<proteinExistence type="predicted"/>
<dbReference type="AlphaFoldDB" id="A0A561PR79"/>